<gene>
    <name evidence="1" type="ORF">FIV46_02750</name>
</gene>
<accession>A0A501PTD3</accession>
<organism evidence="1 2">
    <name type="scientific">Emcibacter nanhaiensis</name>
    <dbReference type="NCBI Taxonomy" id="1505037"/>
    <lineage>
        <taxon>Bacteria</taxon>
        <taxon>Pseudomonadati</taxon>
        <taxon>Pseudomonadota</taxon>
        <taxon>Alphaproteobacteria</taxon>
        <taxon>Emcibacterales</taxon>
        <taxon>Emcibacteraceae</taxon>
        <taxon>Emcibacter</taxon>
    </lineage>
</organism>
<dbReference type="EMBL" id="VFIY01000004">
    <property type="protein sequence ID" value="TPD63016.1"/>
    <property type="molecule type" value="Genomic_DNA"/>
</dbReference>
<sequence length="173" mass="18743">MVSSSLIKKLFFPLLFLTALPGLLPGSAFSQISLTGKQFTVFSGSLEDAVKTAPVIAIARPLDRQFSASPTDSPMQVAFKVKELVKGSAPEILDIHMPGQTMAFYPSADKDYLIFLSGRRDGAYAILSHSLQTVLAFEIGDGDAVAGRLPRDWKPFTVSQVRELIRSAGHQSD</sequence>
<dbReference type="RefSeq" id="WP_139938266.1">
    <property type="nucleotide sequence ID" value="NZ_JBHSYP010000022.1"/>
</dbReference>
<dbReference type="Proteomes" id="UP000319148">
    <property type="component" value="Unassembled WGS sequence"/>
</dbReference>
<proteinExistence type="predicted"/>
<evidence type="ECO:0000313" key="1">
    <source>
        <dbReference type="EMBL" id="TPD63016.1"/>
    </source>
</evidence>
<reference evidence="2" key="1">
    <citation type="submission" date="2019-06" db="EMBL/GenBank/DDBJ databases">
        <title>The complete genome of Emcibacter congregatus ZYLT.</title>
        <authorList>
            <person name="Zhao Z."/>
        </authorList>
    </citation>
    <scope>NUCLEOTIDE SEQUENCE [LARGE SCALE GENOMIC DNA]</scope>
    <source>
        <strain evidence="2">MCCC 1A06723</strain>
    </source>
</reference>
<evidence type="ECO:0000313" key="2">
    <source>
        <dbReference type="Proteomes" id="UP000319148"/>
    </source>
</evidence>
<dbReference type="AlphaFoldDB" id="A0A501PTD3"/>
<keyword evidence="2" id="KW-1185">Reference proteome</keyword>
<name>A0A501PTD3_9PROT</name>
<protein>
    <submittedName>
        <fullName evidence="1">Uncharacterized protein</fullName>
    </submittedName>
</protein>
<comment type="caution">
    <text evidence="1">The sequence shown here is derived from an EMBL/GenBank/DDBJ whole genome shotgun (WGS) entry which is preliminary data.</text>
</comment>